<feature type="binding site" evidence="14">
    <location>
        <position position="315"/>
    </location>
    <ligand>
        <name>NAD(+)</name>
        <dbReference type="ChEBI" id="CHEBI:57540"/>
    </ligand>
</feature>
<dbReference type="FunFam" id="3.30.470.30:FF:000001">
    <property type="entry name" value="DNA ligase"/>
    <property type="match status" value="1"/>
</dbReference>
<evidence type="ECO:0000256" key="12">
    <source>
        <dbReference type="ARBA" id="ARBA00034005"/>
    </source>
</evidence>
<proteinExistence type="inferred from homology"/>
<dbReference type="NCBIfam" id="NF005932">
    <property type="entry name" value="PRK07956.1"/>
    <property type="match status" value="1"/>
</dbReference>
<keyword evidence="7 14" id="KW-0227">DNA damage</keyword>
<dbReference type="PANTHER" id="PTHR23389">
    <property type="entry name" value="CHROMOSOME TRANSMISSION FIDELITY FACTOR 18"/>
    <property type="match status" value="1"/>
</dbReference>
<accession>A0A1F5EBF5</accession>
<evidence type="ECO:0000256" key="10">
    <source>
        <dbReference type="ARBA" id="ARBA00023027"/>
    </source>
</evidence>
<dbReference type="SUPFAM" id="SSF50249">
    <property type="entry name" value="Nucleic acid-binding proteins"/>
    <property type="match status" value="1"/>
</dbReference>
<dbReference type="GO" id="GO:0005829">
    <property type="term" value="C:cytosol"/>
    <property type="evidence" value="ECO:0007669"/>
    <property type="project" value="TreeGrafter"/>
</dbReference>
<dbReference type="PIRSF" id="PIRSF001604">
    <property type="entry name" value="LigA"/>
    <property type="match status" value="1"/>
</dbReference>
<gene>
    <name evidence="14" type="primary">ligA</name>
    <name evidence="16" type="ORF">A3A71_01340</name>
</gene>
<dbReference type="InterPro" id="IPR004149">
    <property type="entry name" value="Znf_DNAligase_C4"/>
</dbReference>
<feature type="domain" description="BRCT" evidence="15">
    <location>
        <begin position="590"/>
        <end position="669"/>
    </location>
</feature>
<keyword evidence="4 14" id="KW-0436">Ligase</keyword>
<feature type="binding site" evidence="14">
    <location>
        <begin position="85"/>
        <end position="86"/>
    </location>
    <ligand>
        <name>NAD(+)</name>
        <dbReference type="ChEBI" id="CHEBI:57540"/>
    </ligand>
</feature>
<dbReference type="InterPro" id="IPR004150">
    <property type="entry name" value="NAD_DNA_ligase_OB"/>
</dbReference>
<feature type="binding site" evidence="14">
    <location>
        <position position="176"/>
    </location>
    <ligand>
        <name>NAD(+)</name>
        <dbReference type="ChEBI" id="CHEBI:57540"/>
    </ligand>
</feature>
<feature type="binding site" evidence="14">
    <location>
        <position position="409"/>
    </location>
    <ligand>
        <name>Zn(2+)</name>
        <dbReference type="ChEBI" id="CHEBI:29105"/>
    </ligand>
</feature>
<dbReference type="PROSITE" id="PS50172">
    <property type="entry name" value="BRCT"/>
    <property type="match status" value="1"/>
</dbReference>
<dbReference type="Gene3D" id="6.20.10.30">
    <property type="match status" value="1"/>
</dbReference>
<dbReference type="CDD" id="cd17748">
    <property type="entry name" value="BRCT_DNA_ligase_like"/>
    <property type="match status" value="1"/>
</dbReference>
<dbReference type="SUPFAM" id="SSF56091">
    <property type="entry name" value="DNA ligase/mRNA capping enzyme, catalytic domain"/>
    <property type="match status" value="1"/>
</dbReference>
<evidence type="ECO:0000256" key="6">
    <source>
        <dbReference type="ARBA" id="ARBA00022723"/>
    </source>
</evidence>
<dbReference type="Proteomes" id="UP000177481">
    <property type="component" value="Unassembled WGS sequence"/>
</dbReference>
<dbReference type="InterPro" id="IPR013839">
    <property type="entry name" value="DNAligase_adenylation"/>
</dbReference>
<dbReference type="SMART" id="SM00532">
    <property type="entry name" value="LIGANc"/>
    <property type="match status" value="1"/>
</dbReference>
<evidence type="ECO:0000256" key="7">
    <source>
        <dbReference type="ARBA" id="ARBA00022763"/>
    </source>
</evidence>
<dbReference type="InterPro" id="IPR001679">
    <property type="entry name" value="DNA_ligase"/>
</dbReference>
<keyword evidence="10 14" id="KW-0520">NAD</keyword>
<dbReference type="InterPro" id="IPR003583">
    <property type="entry name" value="Hlx-hairpin-Hlx_DNA-bd_motif"/>
</dbReference>
<dbReference type="GO" id="GO:0006281">
    <property type="term" value="P:DNA repair"/>
    <property type="evidence" value="ECO:0007669"/>
    <property type="project" value="UniProtKB-KW"/>
</dbReference>
<keyword evidence="6 14" id="KW-0479">Metal-binding</keyword>
<dbReference type="NCBIfam" id="TIGR00575">
    <property type="entry name" value="dnlj"/>
    <property type="match status" value="1"/>
</dbReference>
<dbReference type="InterPro" id="IPR036420">
    <property type="entry name" value="BRCT_dom_sf"/>
</dbReference>
<dbReference type="GO" id="GO:0046872">
    <property type="term" value="F:metal ion binding"/>
    <property type="evidence" value="ECO:0007669"/>
    <property type="project" value="UniProtKB-KW"/>
</dbReference>
<evidence type="ECO:0000313" key="17">
    <source>
        <dbReference type="Proteomes" id="UP000177481"/>
    </source>
</evidence>
<evidence type="ECO:0000256" key="9">
    <source>
        <dbReference type="ARBA" id="ARBA00022842"/>
    </source>
</evidence>
<dbReference type="Gene3D" id="1.10.287.610">
    <property type="entry name" value="Helix hairpin bin"/>
    <property type="match status" value="1"/>
</dbReference>
<evidence type="ECO:0000256" key="13">
    <source>
        <dbReference type="ARBA" id="ARBA00060881"/>
    </source>
</evidence>
<feature type="binding site" evidence="14">
    <location>
        <position position="140"/>
    </location>
    <ligand>
        <name>NAD(+)</name>
        <dbReference type="ChEBI" id="CHEBI:57540"/>
    </ligand>
</feature>
<dbReference type="GO" id="GO:0006260">
    <property type="term" value="P:DNA replication"/>
    <property type="evidence" value="ECO:0007669"/>
    <property type="project" value="UniProtKB-KW"/>
</dbReference>
<evidence type="ECO:0000256" key="2">
    <source>
        <dbReference type="ARBA" id="ARBA00012722"/>
    </source>
</evidence>
<name>A0A1F5EBF5_9BACT</name>
<dbReference type="Gene3D" id="3.40.50.10190">
    <property type="entry name" value="BRCT domain"/>
    <property type="match status" value="1"/>
</dbReference>
<dbReference type="SMART" id="SM00278">
    <property type="entry name" value="HhH1"/>
    <property type="match status" value="2"/>
</dbReference>
<dbReference type="InterPro" id="IPR018239">
    <property type="entry name" value="DNA_ligase_AS"/>
</dbReference>
<dbReference type="Pfam" id="PF00533">
    <property type="entry name" value="BRCT"/>
    <property type="match status" value="1"/>
</dbReference>
<dbReference type="Pfam" id="PF14520">
    <property type="entry name" value="HHH_5"/>
    <property type="match status" value="1"/>
</dbReference>
<sequence>MTLDHEEATKRAEKLREKINDLDYRYYVLDEPGVTDAAYDSLARELKAIEAEYPELVTPDSPTRRVGGAPLDKFRKISHSTPMLSLNDAFSQTEVQQWLERIGRLEEKALSSELYCELKMDGLACSLLYRDGVLERAATRGDGTVGEDVTANVKTIDAVPLRLRGNVSGEIEVRGEVYMPYDSFEKLNDQRQKDGEQLFANPRNAAAGALRQLDSKLTAKRDLSFMAYQLLCDPEPKYHHLEHQELESLGFKAGTNHNKLVGNLDEVFTFQRRIIDLREKLPYQIDGIVVQIDDRDLFAELGVIGKAPRAAIAYKFAPKEATTKLLDILIQVGRQGTMTPVAVLEPVEVAGVTVSRATLHNEDEIKRRGIKIGDTVIVRRAGDVIPEIVGAVEQLRTGREKEFHFPKTCPVCGSPIERKVGEAAFRCTNKSCLGSRILQLRHFTTKAAFDIVGLGSKVIDKLYDAGLISDQADIYQLKAGDIAGLEGFGEQSAENIIEAIDARRKVGLRQFLYGLGIRHVGVETAEAVTQKFRDFTKVRHATLENLQDVPDIGPIVAKSIHEYFTHTENQHLVDRLLKEVKIEIPRTLRQAQGPLTGKSIVFTGTLETMTRPEAQQKARELGADINDSVSKNTNFVVVGTNPGSKADKAQKIGIQVLNEEDFLKLLTND</sequence>
<dbReference type="CDD" id="cd00114">
    <property type="entry name" value="LIGANc"/>
    <property type="match status" value="1"/>
</dbReference>
<comment type="catalytic activity">
    <reaction evidence="12 14">
        <text>NAD(+) + (deoxyribonucleotide)n-3'-hydroxyl + 5'-phospho-(deoxyribonucleotide)m = (deoxyribonucleotide)n+m + AMP + beta-nicotinamide D-nucleotide.</text>
        <dbReference type="EC" id="6.5.1.2"/>
    </reaction>
</comment>
<dbReference type="InterPro" id="IPR013840">
    <property type="entry name" value="DNAligase_N"/>
</dbReference>
<dbReference type="FunFam" id="1.10.150.20:FF:000006">
    <property type="entry name" value="DNA ligase"/>
    <property type="match status" value="1"/>
</dbReference>
<dbReference type="AlphaFoldDB" id="A0A1F5EBF5"/>
<feature type="binding site" evidence="14">
    <location>
        <position position="412"/>
    </location>
    <ligand>
        <name>Zn(2+)</name>
        <dbReference type="ChEBI" id="CHEBI:29105"/>
    </ligand>
</feature>
<keyword evidence="14" id="KW-0464">Manganese</keyword>
<evidence type="ECO:0000259" key="15">
    <source>
        <dbReference type="PROSITE" id="PS50172"/>
    </source>
</evidence>
<dbReference type="Gene3D" id="2.40.50.140">
    <property type="entry name" value="Nucleic acid-binding proteins"/>
    <property type="match status" value="1"/>
</dbReference>
<feature type="binding site" evidence="14">
    <location>
        <position position="432"/>
    </location>
    <ligand>
        <name>Zn(2+)</name>
        <dbReference type="ChEBI" id="CHEBI:29105"/>
    </ligand>
</feature>
<dbReference type="SUPFAM" id="SSF47781">
    <property type="entry name" value="RuvA domain 2-like"/>
    <property type="match status" value="1"/>
</dbReference>
<evidence type="ECO:0000256" key="11">
    <source>
        <dbReference type="ARBA" id="ARBA00023204"/>
    </source>
</evidence>
<dbReference type="FunFam" id="2.40.50.140:FF:000012">
    <property type="entry name" value="DNA ligase"/>
    <property type="match status" value="1"/>
</dbReference>
<dbReference type="Pfam" id="PF01653">
    <property type="entry name" value="DNA_ligase_aden"/>
    <property type="match status" value="1"/>
</dbReference>
<dbReference type="Pfam" id="PF03119">
    <property type="entry name" value="DNA_ligase_ZBD"/>
    <property type="match status" value="1"/>
</dbReference>
<dbReference type="GO" id="GO:0003677">
    <property type="term" value="F:DNA binding"/>
    <property type="evidence" value="ECO:0007669"/>
    <property type="project" value="InterPro"/>
</dbReference>
<comment type="similarity">
    <text evidence="13 14">Belongs to the NAD-dependent DNA ligase family. LigA subfamily.</text>
</comment>
<dbReference type="Gene3D" id="1.10.150.20">
    <property type="entry name" value="5' to 3' exonuclease, C-terminal subdomain"/>
    <property type="match status" value="2"/>
</dbReference>
<comment type="caution">
    <text evidence="14">Lacks conserved residue(s) required for the propagation of feature annotation.</text>
</comment>
<evidence type="ECO:0000256" key="3">
    <source>
        <dbReference type="ARBA" id="ARBA00013308"/>
    </source>
</evidence>
<dbReference type="SUPFAM" id="SSF52113">
    <property type="entry name" value="BRCT domain"/>
    <property type="match status" value="1"/>
</dbReference>
<dbReference type="InterPro" id="IPR010994">
    <property type="entry name" value="RuvA_2-like"/>
</dbReference>
<dbReference type="STRING" id="1797471.A3A71_01340"/>
<keyword evidence="8 14" id="KW-0862">Zinc</keyword>
<evidence type="ECO:0000313" key="16">
    <source>
        <dbReference type="EMBL" id="OGD64681.1"/>
    </source>
</evidence>
<evidence type="ECO:0000256" key="1">
    <source>
        <dbReference type="ARBA" id="ARBA00004067"/>
    </source>
</evidence>
<dbReference type="GO" id="GO:0003911">
    <property type="term" value="F:DNA ligase (NAD+) activity"/>
    <property type="evidence" value="ECO:0007669"/>
    <property type="project" value="UniProtKB-UniRule"/>
</dbReference>
<dbReference type="Pfam" id="PF03120">
    <property type="entry name" value="OB_DNA_ligase"/>
    <property type="match status" value="1"/>
</dbReference>
<dbReference type="FunFam" id="1.10.287.610:FF:000002">
    <property type="entry name" value="DNA ligase"/>
    <property type="match status" value="1"/>
</dbReference>
<feature type="binding site" evidence="14">
    <location>
        <position position="427"/>
    </location>
    <ligand>
        <name>Zn(2+)</name>
        <dbReference type="ChEBI" id="CHEBI:29105"/>
    </ligand>
</feature>
<dbReference type="SMART" id="SM00292">
    <property type="entry name" value="BRCT"/>
    <property type="match status" value="1"/>
</dbReference>
<dbReference type="EMBL" id="MEZX01000002">
    <property type="protein sequence ID" value="OGD64681.1"/>
    <property type="molecule type" value="Genomic_DNA"/>
</dbReference>
<dbReference type="InterPro" id="IPR012340">
    <property type="entry name" value="NA-bd_OB-fold"/>
</dbReference>
<evidence type="ECO:0000256" key="5">
    <source>
        <dbReference type="ARBA" id="ARBA00022705"/>
    </source>
</evidence>
<dbReference type="PROSITE" id="PS01055">
    <property type="entry name" value="DNA_LIGASE_N1"/>
    <property type="match status" value="1"/>
</dbReference>
<dbReference type="PANTHER" id="PTHR23389:SF9">
    <property type="entry name" value="DNA LIGASE"/>
    <property type="match status" value="1"/>
</dbReference>
<dbReference type="Gene3D" id="3.30.470.30">
    <property type="entry name" value="DNA ligase/mRNA capping enzyme"/>
    <property type="match status" value="1"/>
</dbReference>
<dbReference type="EC" id="6.5.1.2" evidence="2 14"/>
<keyword evidence="11 14" id="KW-0234">DNA repair</keyword>
<comment type="function">
    <text evidence="1 14">DNA ligase that catalyzes the formation of phosphodiester linkages between 5'-phosphoryl and 3'-hydroxyl groups in double-stranded DNA using NAD as a coenzyme and as the energy source for the reaction. It is essential for DNA replication and repair of damaged DNA.</text>
</comment>
<reference evidence="16 17" key="1">
    <citation type="journal article" date="2016" name="Nat. Commun.">
        <title>Thousands of microbial genomes shed light on interconnected biogeochemical processes in an aquifer system.</title>
        <authorList>
            <person name="Anantharaman K."/>
            <person name="Brown C.T."/>
            <person name="Hug L.A."/>
            <person name="Sharon I."/>
            <person name="Castelle C.J."/>
            <person name="Probst A.J."/>
            <person name="Thomas B.C."/>
            <person name="Singh A."/>
            <person name="Wilkins M.J."/>
            <person name="Karaoz U."/>
            <person name="Brodie E.L."/>
            <person name="Williams K.H."/>
            <person name="Hubbard S.S."/>
            <person name="Banfield J.F."/>
        </authorList>
    </citation>
    <scope>NUCLEOTIDE SEQUENCE [LARGE SCALE GENOMIC DNA]</scope>
</reference>
<feature type="active site" description="N6-AMP-lysine intermediate" evidence="14">
    <location>
        <position position="119"/>
    </location>
</feature>
<evidence type="ECO:0000256" key="4">
    <source>
        <dbReference type="ARBA" id="ARBA00022598"/>
    </source>
</evidence>
<comment type="cofactor">
    <cofactor evidence="14">
        <name>Mg(2+)</name>
        <dbReference type="ChEBI" id="CHEBI:18420"/>
    </cofactor>
    <cofactor evidence="14">
        <name>Mn(2+)</name>
        <dbReference type="ChEBI" id="CHEBI:29035"/>
    </cofactor>
</comment>
<dbReference type="InterPro" id="IPR001357">
    <property type="entry name" value="BRCT_dom"/>
</dbReference>
<dbReference type="InterPro" id="IPR041663">
    <property type="entry name" value="DisA/LigA_HHH"/>
</dbReference>
<comment type="caution">
    <text evidence="16">The sequence shown here is derived from an EMBL/GenBank/DDBJ whole genome shotgun (WGS) entry which is preliminary data.</text>
</comment>
<keyword evidence="9 14" id="KW-0460">Magnesium</keyword>
<evidence type="ECO:0000256" key="8">
    <source>
        <dbReference type="ARBA" id="ARBA00022833"/>
    </source>
</evidence>
<organism evidence="16 17">
    <name type="scientific">Candidatus Berkelbacteria bacterium RIFCSPLOWO2_01_FULL_50_28</name>
    <dbReference type="NCBI Taxonomy" id="1797471"/>
    <lineage>
        <taxon>Bacteria</taxon>
        <taxon>Candidatus Berkelbacteria</taxon>
    </lineage>
</organism>
<feature type="binding site" evidence="14">
    <location>
        <position position="117"/>
    </location>
    <ligand>
        <name>NAD(+)</name>
        <dbReference type="ChEBI" id="CHEBI:57540"/>
    </ligand>
</feature>
<dbReference type="Pfam" id="PF12826">
    <property type="entry name" value="HHH_2"/>
    <property type="match status" value="1"/>
</dbReference>
<feature type="binding site" evidence="14">
    <location>
        <begin position="36"/>
        <end position="40"/>
    </location>
    <ligand>
        <name>NAD(+)</name>
        <dbReference type="ChEBI" id="CHEBI:57540"/>
    </ligand>
</feature>
<dbReference type="HAMAP" id="MF_01588">
    <property type="entry name" value="DNA_ligase_A"/>
    <property type="match status" value="1"/>
</dbReference>
<protein>
    <recommendedName>
        <fullName evidence="3 14">DNA ligase</fullName>
        <ecNumber evidence="2 14">6.5.1.2</ecNumber>
    </recommendedName>
    <alternativeName>
        <fullName evidence="14">Polydeoxyribonucleotide synthase [NAD(+)]</fullName>
    </alternativeName>
</protein>
<evidence type="ECO:0000256" key="14">
    <source>
        <dbReference type="HAMAP-Rule" id="MF_01588"/>
    </source>
</evidence>
<keyword evidence="5 14" id="KW-0235">DNA replication</keyword>